<proteinExistence type="predicted"/>
<dbReference type="OrthoDB" id="422220at2759"/>
<keyword evidence="1" id="KW-0547">Nucleotide-binding</keyword>
<sequence length="3326" mass="377084">MDPKYGEISRAMRNRGVEIYVAPESLSLDYSHADMRTLLGGLGLPLELSKQLIKVHLSMREELHDVGNIPSLLLAASLTMEYLRTGQDQISALQDACTNVYVTSQLLTSNQRRSSEILEAALKRAVSGEKEPDDVEMRPEEKQPEDVEMKPVKPDEEENVEKQEAGGSSVVPDDTRIQLPSVGVMKMDSASAMIHRDVAVVEYVCQKLSDPEINEGDIPLLVRQLYHSVLGVILGTTHKDFQLRCDWLANVLSRLPNQLRPSITPALKQMCNNVHQSPLYSHLKKELRSDTEVWMNLENLPFDLHSKHQLVDYLRYSSSSPLLKVVVSEDEKDVRGRMVEKSVEAGRRLHLMLWKEFIDWNTFKEFKENQQTPWTYSAAFSKGQLTIDDLPHPAFAHLYQFFESLGKLMELWINKELPVLTELSMFQVKVCYRWITWFRQACHQPVTSAERFSIGLLALHWSWVQRKALDVLMKSLTGVMSIPVKFEALVNSLDHSLGLPAVAVERIWKSATEYLQLPTPYKTEEQANMSIRLQKLCEKCEIKPRHNRKFVWNLMRLFERNPSVGQQLLKCLQRVANLDGDDGVLLEEVVEIEKKMELCLEEEKHEEDGEMREIAGGTVNEDICNQLQFKAMLLPFQELLSLKQSQCLYGDVSTILLQKILNRSTDEEQEIVASLHSLLVFNSSHPGVNYRHFLSLWSASQDSSLDNSSWTELCSSSLTSLQQSPVLISPLKWRESLLISLREQLLPQIDLKRNPALVLAPIQTFQSFNLLCPVVPDFSSPPTTSSSSPVLLCDPVISRGVPLACWEDRLSQLEEFSRLMWSNCGWMNTAEQSYRNAVMKSLFTSVCWLLSSLKSLIPGDSEASWEHCMNQLCDLLLTPKSDLSCNRESPNLLEKTLSLIMDLLSSGSQNVVTHGRGRLSTPMIKSLTDFHSEILKWTRTLLKEVSALLSLVDEESGLLEVTNQVSVIKQFQWMVSVGSCWMCLGYLQTSLLAPRGPVDPAQRRAVKLKCVQDEIADLKAQLEVISKKKELLTGQKLFEVGNQIPERVKLISNHLEKLIKKEEKLSRRVAFRPTPSQFDQLRYNISHYMESIGSSASLEGFMQSITVASSFLVNDGGKRLKTNKKIQALMREIEGWRKSLQQFLTNLEEAYPTFKDLWAGLAMGAQGMAVGSHFVQHGLEAGIHRCSLDWGTEEISTLETSFIQLTQFPFTSSLIQADNISDERFGALCQTVLIYHHHGDSEKALAEWNKYQVRFLKLSLLHVANHIQMVRAIDDSSWQSLQSILGTFVEWWHKAEEERKRKEEEEASLFKYKKQTHGSDEKPEDEEEKDLKKTFPSYEKDFSDLNADPTKDPEPMQEEMRKEDSEDSNHFISLDVETQSLVQGIHHYLFTTSNESVENSVLQSDIKDTLSQCYRCAAQVFSDTIPWMVSKADSSLIGSHLAVSKIHQDTINGTNRGHHVMTTDKPFDIYHDPSPSEVIKCRPLLVELTKRISELLVEWPEHPTLQHLVLLISRIESFPVNSPLMKFVTGLELLLEKAQDWESVAAKYVSLQAQLGPITQLVIEWRKTELSCWSSSLDSVAYHHKQGVIKWWFHIFKVIQNITSDPVKMNHPSDTGIHGDNEETEESDEGAWLTSLQKFLESSTIGDFQSRLDIILAFYSQLSRDVRDTTPGHDWKTSAVSILWNLHRYYQQFLPGVTEEMSKLRSPLEKELKEFVKICRWNDINFWAMKAAVEKSHKTVHKLCKKFQAALEGAAKVVFTDAKLKGKSTWAEECVEESEITKELWIHDFDGSSKLHHTHNAGSQGLNETSVKKLSVSMTFDPTSLMSRLSSLSDKMKKYCKALVRTSLLDEVVVTLDDFGSEVIANVKELQALEVTKDAEKEKQKSEAKHINLRKRKALSDLFKHLSSLGLSYRKGLIMSNENTMREMFNLPKIESTSVSSSVRCVIECSKLSETLKTKLDKSEHYFFLNHARKAALLTTLENPSKELGLPNLDRCRGFSEHLSKVTLEQRRQIGLVASQLDKLGNISSQLFSLGDSLNSAGSVGLPPQREAESWLCETKQLFDKCLYVVIQYQILLDSCPVSATEKEGEKHLVSPLPEESLSPFERMRKRDENWLKMSEKFKMIERGLTSLKPSLDHSQEVIRNASKAGITQLMFWSDIDTLDKCFSRLKNCSKTMSDILKSFWIEKSQEFGRVADVLSQLKSDVIEKVEKFEEWRSFENVEDCLEDRKEDDKESKEGLRIEEVEQLLSGLLLAIQNITQQHQGRSQEQTECKSHTSKEEESNQQLQLQKSQLTEKLGTNLTEDIAALNIAKIVKLASSLLHDVKSAANDVQGQHCQDLIQMVLKILPIMLHYQKLSAYYFSQLVSAHKSSCKLLYILLGIFNELAEKGFCLPAEFSDELSGEGATDFQDIEGGGIDDGEGVKDVSDQIEDEEQVQDVHREGEEKEKDNENQDDIKNEENGIEMSEDFEGKMHDMEPQEANSDEEDDGVDEDELDKQMGDVDQPDADKLDEKMWGDEDDKEKGEEEEEDKEKKEELGDGDEEEAESQLVAKDDNTGDSPDDKNKDKKQEKKEEDSNEMEIPEPNELMEPFDESEYNDDDIDPSKANEPPPEAVPEDMDLPDDLNLEDQDGEDEEEGDGDEGNEENPFDIETPVQEMDVDEKDDGKEEDDGKEKEAAGEESKEDEKKETDEDETKEDEMEGVEEGRAEETAEEEQKDKTEDPEETGEDTKTENYLPDKPHEVEEIPQDAENSGKSAEDTENIQATESMATDEAGKSDSKNSEEEEAMGLSEAQQESGHEGAANSKTAISTQTSQEPSTAKRKPGHSDSDRSLGQEEQGAKRLKTVDAPNKEEEEKEEDKGGENRNNAESDLYEHLKESQSHYDVQAIDTATEEQVKEAGMMKDTLDEEDDPAGAGEEEEMPVMQEMESVEEEKVDKKLEGQSYPSGKSEVGESQKEDAEEPSPDVTDMKGNNEESVTGQTTANNASTIHTKYSDSGETTVPDLVLTDPEEVETVRKEIEKQLSLLHDSSNSTQENLKAQRVWHECEAVTSSLARELCEQLRLVLEPTQASKLRGDFRTGKRINMRKVIPYIASGFRKDKIWLRRTKPSKREYQILLAVDDSSSMADNRSRQMAFESMALVSNALTWLEAGQLAVCSFGESVQLIHPFHEQFSDQSGSKILQEFTFSQKKTKIAQLLKYVTSLMALAKMHQAPGGTINVQISQLVLVMSDGRGLFLEGMEKVKSAVRAARDANIFLVFLILDNPENKDSILDIKVPFFKEDGLPEIHSYMEHFPFPFYILLRDINALPETLSDALRQWFELVTAGDS</sequence>
<reference evidence="6" key="1">
    <citation type="submission" date="2021-10" db="EMBL/GenBank/DDBJ databases">
        <title>Tropical sea cucumber genome reveals ecological adaptation and Cuvierian tubules defense mechanism.</title>
        <authorList>
            <person name="Chen T."/>
        </authorList>
    </citation>
    <scope>NUCLEOTIDE SEQUENCE</scope>
    <source>
        <strain evidence="6">Nanhai2018</strain>
        <tissue evidence="6">Muscle</tissue>
    </source>
</reference>
<feature type="region of interest" description="Disordered" evidence="4">
    <location>
        <begin position="2405"/>
        <end position="2982"/>
    </location>
</feature>
<feature type="compositionally biased region" description="Acidic residues" evidence="4">
    <location>
        <begin position="2690"/>
        <end position="2702"/>
    </location>
</feature>
<dbReference type="FunFam" id="3.40.50.410:FF:000028">
    <property type="entry name" value="Midasin"/>
    <property type="match status" value="1"/>
</dbReference>
<organism evidence="6 7">
    <name type="scientific">Holothuria leucospilota</name>
    <name type="common">Black long sea cucumber</name>
    <name type="synonym">Mertensiothuria leucospilota</name>
    <dbReference type="NCBI Taxonomy" id="206669"/>
    <lineage>
        <taxon>Eukaryota</taxon>
        <taxon>Metazoa</taxon>
        <taxon>Echinodermata</taxon>
        <taxon>Eleutherozoa</taxon>
        <taxon>Echinozoa</taxon>
        <taxon>Holothuroidea</taxon>
        <taxon>Aspidochirotacea</taxon>
        <taxon>Aspidochirotida</taxon>
        <taxon>Holothuriidae</taxon>
        <taxon>Holothuria</taxon>
    </lineage>
</organism>
<feature type="compositionally biased region" description="Basic and acidic residues" evidence="4">
    <location>
        <begin position="2848"/>
        <end position="2880"/>
    </location>
</feature>
<evidence type="ECO:0000256" key="4">
    <source>
        <dbReference type="SAM" id="MobiDB-lite"/>
    </source>
</evidence>
<feature type="compositionally biased region" description="Basic and acidic residues" evidence="4">
    <location>
        <begin position="2437"/>
        <end position="2460"/>
    </location>
</feature>
<dbReference type="PANTHER" id="PTHR48103:SF2">
    <property type="entry name" value="MIDASIN"/>
    <property type="match status" value="1"/>
</dbReference>
<dbReference type="CDD" id="cd01460">
    <property type="entry name" value="vWA_midasin"/>
    <property type="match status" value="1"/>
</dbReference>
<feature type="compositionally biased region" description="Basic and acidic residues" evidence="4">
    <location>
        <begin position="1329"/>
        <end position="1365"/>
    </location>
</feature>
<dbReference type="PANTHER" id="PTHR48103">
    <property type="entry name" value="MIDASIN-RELATED"/>
    <property type="match status" value="1"/>
</dbReference>
<feature type="region of interest" description="Disordered" evidence="4">
    <location>
        <begin position="2263"/>
        <end position="2286"/>
    </location>
</feature>
<accession>A0A9Q1C642</accession>
<evidence type="ECO:0000313" key="6">
    <source>
        <dbReference type="EMBL" id="KAJ8039371.1"/>
    </source>
</evidence>
<feature type="compositionally biased region" description="Basic and acidic residues" evidence="4">
    <location>
        <begin position="126"/>
        <end position="164"/>
    </location>
</feature>
<gene>
    <name evidence="6" type="ORF">HOLleu_17064</name>
</gene>
<keyword evidence="3" id="KW-0175">Coiled coil</keyword>
<evidence type="ECO:0000256" key="3">
    <source>
        <dbReference type="SAM" id="Coils"/>
    </source>
</evidence>
<feature type="compositionally biased region" description="Basic and acidic residues" evidence="4">
    <location>
        <begin position="2727"/>
        <end position="2743"/>
    </location>
</feature>
<protein>
    <submittedName>
        <fullName evidence="6">Midasin</fullName>
    </submittedName>
</protein>
<name>A0A9Q1C642_HOLLE</name>
<feature type="compositionally biased region" description="Basic and acidic residues" evidence="4">
    <location>
        <begin position="2269"/>
        <end position="2282"/>
    </location>
</feature>
<evidence type="ECO:0000256" key="1">
    <source>
        <dbReference type="ARBA" id="ARBA00022741"/>
    </source>
</evidence>
<feature type="compositionally biased region" description="Polar residues" evidence="4">
    <location>
        <begin position="2803"/>
        <end position="2817"/>
    </location>
</feature>
<feature type="coiled-coil region" evidence="3">
    <location>
        <begin position="1008"/>
        <end position="1035"/>
    </location>
</feature>
<evidence type="ECO:0000256" key="2">
    <source>
        <dbReference type="ARBA" id="ARBA00022840"/>
    </source>
</evidence>
<dbReference type="InterPro" id="IPR002035">
    <property type="entry name" value="VWF_A"/>
</dbReference>
<evidence type="ECO:0000259" key="5">
    <source>
        <dbReference type="PROSITE" id="PS50234"/>
    </source>
</evidence>
<feature type="compositionally biased region" description="Basic and acidic residues" evidence="4">
    <location>
        <begin position="2772"/>
        <end position="2781"/>
    </location>
</feature>
<evidence type="ECO:0000313" key="7">
    <source>
        <dbReference type="Proteomes" id="UP001152320"/>
    </source>
</evidence>
<feature type="compositionally biased region" description="Basic and acidic residues" evidence="4">
    <location>
        <begin position="2551"/>
        <end position="2574"/>
    </location>
</feature>
<feature type="compositionally biased region" description="Acidic residues" evidence="4">
    <location>
        <begin position="2614"/>
        <end position="2648"/>
    </location>
</feature>
<feature type="compositionally biased region" description="Basic and acidic residues" evidence="4">
    <location>
        <begin position="2496"/>
        <end position="2524"/>
    </location>
</feature>
<dbReference type="SMART" id="SM00327">
    <property type="entry name" value="VWA"/>
    <property type="match status" value="1"/>
</dbReference>
<dbReference type="PROSITE" id="PS50234">
    <property type="entry name" value="VWFA"/>
    <property type="match status" value="1"/>
</dbReference>
<feature type="compositionally biased region" description="Basic and acidic residues" evidence="4">
    <location>
        <begin position="2663"/>
        <end position="2689"/>
    </location>
</feature>
<feature type="compositionally biased region" description="Acidic residues" evidence="4">
    <location>
        <begin position="2482"/>
        <end position="2495"/>
    </location>
</feature>
<dbReference type="EMBL" id="JAIZAY010000007">
    <property type="protein sequence ID" value="KAJ8039371.1"/>
    <property type="molecule type" value="Genomic_DNA"/>
</dbReference>
<dbReference type="GO" id="GO:0000055">
    <property type="term" value="P:ribosomal large subunit export from nucleus"/>
    <property type="evidence" value="ECO:0007669"/>
    <property type="project" value="TreeGrafter"/>
</dbReference>
<dbReference type="Pfam" id="PF00092">
    <property type="entry name" value="VWA"/>
    <property type="match status" value="1"/>
</dbReference>
<feature type="compositionally biased region" description="Acidic residues" evidence="4">
    <location>
        <begin position="2905"/>
        <end position="2920"/>
    </location>
</feature>
<feature type="compositionally biased region" description="Basic and acidic residues" evidence="4">
    <location>
        <begin position="2824"/>
        <end position="2839"/>
    </location>
</feature>
<dbReference type="Proteomes" id="UP001152320">
    <property type="component" value="Chromosome 7"/>
</dbReference>
<feature type="compositionally biased region" description="Polar residues" evidence="4">
    <location>
        <begin position="2973"/>
        <end position="2982"/>
    </location>
</feature>
<dbReference type="GO" id="GO:0030687">
    <property type="term" value="C:preribosome, large subunit precursor"/>
    <property type="evidence" value="ECO:0007669"/>
    <property type="project" value="TreeGrafter"/>
</dbReference>
<dbReference type="GO" id="GO:0000027">
    <property type="term" value="P:ribosomal large subunit assembly"/>
    <property type="evidence" value="ECO:0007669"/>
    <property type="project" value="TreeGrafter"/>
</dbReference>
<dbReference type="InterPro" id="IPR036465">
    <property type="entry name" value="vWFA_dom_sf"/>
</dbReference>
<feature type="region of interest" description="Disordered" evidence="4">
    <location>
        <begin position="1303"/>
        <end position="1365"/>
    </location>
</feature>
<comment type="caution">
    <text evidence="6">The sequence shown here is derived from an EMBL/GenBank/DDBJ whole genome shotgun (WGS) entry which is preliminary data.</text>
</comment>
<dbReference type="GO" id="GO:0005524">
    <property type="term" value="F:ATP binding"/>
    <property type="evidence" value="ECO:0007669"/>
    <property type="project" value="UniProtKB-KW"/>
</dbReference>
<feature type="compositionally biased region" description="Basic and acidic residues" evidence="4">
    <location>
        <begin position="2703"/>
        <end position="2719"/>
    </location>
</feature>
<feature type="domain" description="VWFA" evidence="5">
    <location>
        <begin position="3113"/>
        <end position="3314"/>
    </location>
</feature>
<feature type="compositionally biased region" description="Basic and acidic residues" evidence="4">
    <location>
        <begin position="2893"/>
        <end position="2904"/>
    </location>
</feature>
<dbReference type="SUPFAM" id="SSF53300">
    <property type="entry name" value="vWA-like"/>
    <property type="match status" value="1"/>
</dbReference>
<feature type="region of interest" description="Disordered" evidence="4">
    <location>
        <begin position="124"/>
        <end position="174"/>
    </location>
</feature>
<dbReference type="GO" id="GO:0005634">
    <property type="term" value="C:nucleus"/>
    <property type="evidence" value="ECO:0007669"/>
    <property type="project" value="TreeGrafter"/>
</dbReference>
<feature type="compositionally biased region" description="Acidic residues" evidence="4">
    <location>
        <begin position="2589"/>
        <end position="2601"/>
    </location>
</feature>
<keyword evidence="7" id="KW-1185">Reference proteome</keyword>
<dbReference type="Gene3D" id="3.40.50.410">
    <property type="entry name" value="von Willebrand factor, type A domain"/>
    <property type="match status" value="1"/>
</dbReference>
<keyword evidence="2" id="KW-0067">ATP-binding</keyword>